<dbReference type="InterPro" id="IPR036291">
    <property type="entry name" value="NAD(P)-bd_dom_sf"/>
</dbReference>
<feature type="domain" description="GFO/IDH/MocA-like oxidoreductase" evidence="3">
    <location>
        <begin position="132"/>
        <end position="266"/>
    </location>
</feature>
<dbReference type="Gene3D" id="3.40.50.720">
    <property type="entry name" value="NAD(P)-binding Rossmann-like Domain"/>
    <property type="match status" value="1"/>
</dbReference>
<evidence type="ECO:0000256" key="1">
    <source>
        <dbReference type="ARBA" id="ARBA00023002"/>
    </source>
</evidence>
<dbReference type="STRING" id="1796616.A4V09_17975"/>
<sequence>MRNVNVGILGCGVISNTYIRDIKRFYPSLHLAACADVNVELAKSHAEKYLIPSGCSVEEMLAMEDVELVVNLTPPQFHMELNKKILQAGKHVFCEKPFAPTAAQARQVMDLADERGLLVGSAPDTFLGSSLQTCRKILDDGWIGKPLYVTANMMSNGVETWHPAPANFYGQGAGPLYDMGPYYFTALAALLGPVKRVSAFSGTGFPVRKVYTGPLKGQEVQVETPTHYSGTAELASGVIVSMNISFDIWHSNLPMFEIYGTDGTLEVPDPNMSGGRPRVYRKERSLDVLYDDSQETKEKQNTSVELPELYPHIGDYTRGIGVLDLACAIDEKRKPRVNAEMACHVIEAITGMMESAQDRKVYEMKTTCEKPEPIKTGTPAGRI</sequence>
<dbReference type="Pfam" id="PF22725">
    <property type="entry name" value="GFO_IDH_MocA_C3"/>
    <property type="match status" value="1"/>
</dbReference>
<dbReference type="PANTHER" id="PTHR43818">
    <property type="entry name" value="BCDNA.GH03377"/>
    <property type="match status" value="1"/>
</dbReference>
<evidence type="ECO:0000313" key="5">
    <source>
        <dbReference type="Proteomes" id="UP000092574"/>
    </source>
</evidence>
<keyword evidence="1" id="KW-0560">Oxidoreductase</keyword>
<keyword evidence="5" id="KW-1185">Reference proteome</keyword>
<dbReference type="SUPFAM" id="SSF51735">
    <property type="entry name" value="NAD(P)-binding Rossmann-fold domains"/>
    <property type="match status" value="1"/>
</dbReference>
<evidence type="ECO:0000313" key="4">
    <source>
        <dbReference type="EMBL" id="ANU77465.1"/>
    </source>
</evidence>
<dbReference type="RefSeq" id="WP_065543590.1">
    <property type="nucleotide sequence ID" value="NZ_CP015405.2"/>
</dbReference>
<dbReference type="Gene3D" id="3.30.360.10">
    <property type="entry name" value="Dihydrodipicolinate Reductase, domain 2"/>
    <property type="match status" value="1"/>
</dbReference>
<evidence type="ECO:0000259" key="3">
    <source>
        <dbReference type="Pfam" id="PF22725"/>
    </source>
</evidence>
<reference evidence="4" key="1">
    <citation type="submission" date="2017-04" db="EMBL/GenBank/DDBJ databases">
        <title>Complete Genome Sequences of Twelve Strains of a Stable Defined Moderately Diverse Mouse Microbiota 2 (sDMDMm2).</title>
        <authorList>
            <person name="Uchimura Y."/>
            <person name="Wyss M."/>
            <person name="Brugiroux S."/>
            <person name="Limenitakis J.P."/>
            <person name="Stecher B."/>
            <person name="McCoy K.D."/>
            <person name="Macpherson A.J."/>
        </authorList>
    </citation>
    <scope>NUCLEOTIDE SEQUENCE</scope>
    <source>
        <strain evidence="4">YL58</strain>
    </source>
</reference>
<evidence type="ECO:0000259" key="2">
    <source>
        <dbReference type="Pfam" id="PF01408"/>
    </source>
</evidence>
<dbReference type="AlphaFoldDB" id="A0A1C7ICY8"/>
<dbReference type="KEGG" id="byl:A4V09_17975"/>
<feature type="domain" description="Gfo/Idh/MocA-like oxidoreductase N-terminal" evidence="2">
    <location>
        <begin position="4"/>
        <end position="119"/>
    </location>
</feature>
<dbReference type="InterPro" id="IPR000683">
    <property type="entry name" value="Gfo/Idh/MocA-like_OxRdtase_N"/>
</dbReference>
<dbReference type="GO" id="GO:0016491">
    <property type="term" value="F:oxidoreductase activity"/>
    <property type="evidence" value="ECO:0007669"/>
    <property type="project" value="UniProtKB-KW"/>
</dbReference>
<dbReference type="Proteomes" id="UP000092574">
    <property type="component" value="Chromosome"/>
</dbReference>
<accession>A0A1C7ICY8</accession>
<gene>
    <name evidence="4" type="ORF">A4V09_17975</name>
</gene>
<dbReference type="OrthoDB" id="9815825at2"/>
<dbReference type="SUPFAM" id="SSF55347">
    <property type="entry name" value="Glyceraldehyde-3-phosphate dehydrogenase-like, C-terminal domain"/>
    <property type="match status" value="1"/>
</dbReference>
<dbReference type="InterPro" id="IPR050463">
    <property type="entry name" value="Gfo/Idh/MocA_oxidrdct_glycsds"/>
</dbReference>
<dbReference type="InterPro" id="IPR055170">
    <property type="entry name" value="GFO_IDH_MocA-like_dom"/>
</dbReference>
<dbReference type="EMBL" id="CP015405">
    <property type="protein sequence ID" value="ANU77465.1"/>
    <property type="molecule type" value="Genomic_DNA"/>
</dbReference>
<proteinExistence type="predicted"/>
<name>A0A1C7ICY8_9FIRM</name>
<protein>
    <submittedName>
        <fullName evidence="4">Oxidoreductase</fullName>
    </submittedName>
</protein>
<organism evidence="4 5">
    <name type="scientific">Blautia pseudococcoides</name>
    <dbReference type="NCBI Taxonomy" id="1796616"/>
    <lineage>
        <taxon>Bacteria</taxon>
        <taxon>Bacillati</taxon>
        <taxon>Bacillota</taxon>
        <taxon>Clostridia</taxon>
        <taxon>Lachnospirales</taxon>
        <taxon>Lachnospiraceae</taxon>
        <taxon>Blautia</taxon>
    </lineage>
</organism>
<dbReference type="Pfam" id="PF01408">
    <property type="entry name" value="GFO_IDH_MocA"/>
    <property type="match status" value="1"/>
</dbReference>
<dbReference type="PANTHER" id="PTHR43818:SF11">
    <property type="entry name" value="BCDNA.GH03377"/>
    <property type="match status" value="1"/>
</dbReference>
<dbReference type="GO" id="GO:0000166">
    <property type="term" value="F:nucleotide binding"/>
    <property type="evidence" value="ECO:0007669"/>
    <property type="project" value="InterPro"/>
</dbReference>